<gene>
    <name evidence="7" type="ORF">SAMN06265338_11724</name>
</gene>
<dbReference type="Pfam" id="PF00072">
    <property type="entry name" value="Response_reg"/>
    <property type="match status" value="1"/>
</dbReference>
<dbReference type="InterPro" id="IPR016032">
    <property type="entry name" value="Sig_transdc_resp-reg_C-effctor"/>
</dbReference>
<dbReference type="InterPro" id="IPR001789">
    <property type="entry name" value="Sig_transdc_resp-reg_receiver"/>
</dbReference>
<dbReference type="InterPro" id="IPR011006">
    <property type="entry name" value="CheY-like_superfamily"/>
</dbReference>
<proteinExistence type="predicted"/>
<dbReference type="SUPFAM" id="SSF52172">
    <property type="entry name" value="CheY-like"/>
    <property type="match status" value="1"/>
</dbReference>
<dbReference type="GO" id="GO:0000160">
    <property type="term" value="P:phosphorelay signal transduction system"/>
    <property type="evidence" value="ECO:0007669"/>
    <property type="project" value="InterPro"/>
</dbReference>
<dbReference type="SMART" id="SM00421">
    <property type="entry name" value="HTH_LUXR"/>
    <property type="match status" value="1"/>
</dbReference>
<dbReference type="RefSeq" id="WP_088522272.1">
    <property type="nucleotide sequence ID" value="NZ_FYDG01000017.1"/>
</dbReference>
<evidence type="ECO:0000256" key="4">
    <source>
        <dbReference type="PROSITE-ProRule" id="PRU00169"/>
    </source>
</evidence>
<evidence type="ECO:0000256" key="2">
    <source>
        <dbReference type="ARBA" id="ARBA00023125"/>
    </source>
</evidence>
<evidence type="ECO:0000259" key="6">
    <source>
        <dbReference type="PROSITE" id="PS50110"/>
    </source>
</evidence>
<keyword evidence="8" id="KW-1185">Reference proteome</keyword>
<dbReference type="GO" id="GO:0003677">
    <property type="term" value="F:DNA binding"/>
    <property type="evidence" value="ECO:0007669"/>
    <property type="project" value="UniProtKB-KW"/>
</dbReference>
<accession>A0A212S950</accession>
<dbReference type="Proteomes" id="UP000198418">
    <property type="component" value="Unassembled WGS sequence"/>
</dbReference>
<evidence type="ECO:0000259" key="5">
    <source>
        <dbReference type="PROSITE" id="PS50043"/>
    </source>
</evidence>
<name>A0A212S950_RHOAC</name>
<evidence type="ECO:0000256" key="3">
    <source>
        <dbReference type="ARBA" id="ARBA00023163"/>
    </source>
</evidence>
<keyword evidence="2" id="KW-0238">DNA-binding</keyword>
<keyword evidence="4" id="KW-0597">Phosphoprotein</keyword>
<dbReference type="EMBL" id="FYDG01000017">
    <property type="protein sequence ID" value="SNB81937.1"/>
    <property type="molecule type" value="Genomic_DNA"/>
</dbReference>
<dbReference type="InterPro" id="IPR000792">
    <property type="entry name" value="Tscrpt_reg_LuxR_C"/>
</dbReference>
<dbReference type="PROSITE" id="PS50110">
    <property type="entry name" value="RESPONSE_REGULATORY"/>
    <property type="match status" value="1"/>
</dbReference>
<dbReference type="PANTHER" id="PTHR44688">
    <property type="entry name" value="DNA-BINDING TRANSCRIPTIONAL ACTIVATOR DEVR_DOSR"/>
    <property type="match status" value="1"/>
</dbReference>
<evidence type="ECO:0000256" key="1">
    <source>
        <dbReference type="ARBA" id="ARBA00023015"/>
    </source>
</evidence>
<keyword evidence="1" id="KW-0805">Transcription regulation</keyword>
<dbReference type="CDD" id="cd06170">
    <property type="entry name" value="LuxR_C_like"/>
    <property type="match status" value="1"/>
</dbReference>
<dbReference type="Gene3D" id="3.40.50.2300">
    <property type="match status" value="1"/>
</dbReference>
<dbReference type="PROSITE" id="PS00622">
    <property type="entry name" value="HTH_LUXR_1"/>
    <property type="match status" value="1"/>
</dbReference>
<dbReference type="SMART" id="SM00448">
    <property type="entry name" value="REC"/>
    <property type="match status" value="1"/>
</dbReference>
<dbReference type="PROSITE" id="PS50043">
    <property type="entry name" value="HTH_LUXR_2"/>
    <property type="match status" value="1"/>
</dbReference>
<dbReference type="PANTHER" id="PTHR44688:SF16">
    <property type="entry name" value="DNA-BINDING TRANSCRIPTIONAL ACTIVATOR DEVR_DOSR"/>
    <property type="match status" value="1"/>
</dbReference>
<dbReference type="AlphaFoldDB" id="A0A212S950"/>
<dbReference type="PRINTS" id="PR00038">
    <property type="entry name" value="HTHLUXR"/>
</dbReference>
<feature type="domain" description="Response regulatory" evidence="6">
    <location>
        <begin position="5"/>
        <end position="119"/>
    </location>
</feature>
<dbReference type="OrthoDB" id="9782655at2"/>
<dbReference type="SUPFAM" id="SSF46894">
    <property type="entry name" value="C-terminal effector domain of the bipartite response regulators"/>
    <property type="match status" value="1"/>
</dbReference>
<keyword evidence="3" id="KW-0804">Transcription</keyword>
<protein>
    <submittedName>
        <fullName evidence="7">Two component transcriptional regulator, LuxR family</fullName>
    </submittedName>
</protein>
<sequence>MPKMVVHVVDDDEAIRDALQQLLLLERFEAAVYSSGKDFLERARTRPGDCLVTDLRMPDLSGIDLLSRVVAQGLGLKVILLTGYADVPLAVQATKLGASNVLEKPFQAQELIDAITSSERAPCARERAGATTRRFQELSPREFEVLERLVLGLQNKLIAYELGISHRTVEIHRANIMKKTGVGSLSELVRVYLTATAA</sequence>
<evidence type="ECO:0000313" key="7">
    <source>
        <dbReference type="EMBL" id="SNB81937.1"/>
    </source>
</evidence>
<dbReference type="InterPro" id="IPR036388">
    <property type="entry name" value="WH-like_DNA-bd_sf"/>
</dbReference>
<reference evidence="8" key="1">
    <citation type="submission" date="2017-06" db="EMBL/GenBank/DDBJ databases">
        <authorList>
            <person name="Varghese N."/>
            <person name="Submissions S."/>
        </authorList>
    </citation>
    <scope>NUCLEOTIDE SEQUENCE [LARGE SCALE GENOMIC DNA]</scope>
    <source>
        <strain evidence="8">DSM 137</strain>
    </source>
</reference>
<feature type="modified residue" description="4-aspartylphosphate" evidence="4">
    <location>
        <position position="54"/>
    </location>
</feature>
<dbReference type="Gene3D" id="1.10.10.10">
    <property type="entry name" value="Winged helix-like DNA-binding domain superfamily/Winged helix DNA-binding domain"/>
    <property type="match status" value="1"/>
</dbReference>
<dbReference type="GO" id="GO:0006355">
    <property type="term" value="P:regulation of DNA-templated transcription"/>
    <property type="evidence" value="ECO:0007669"/>
    <property type="project" value="InterPro"/>
</dbReference>
<organism evidence="7 8">
    <name type="scientific">Rhodoblastus acidophilus</name>
    <name type="common">Rhodopseudomonas acidophila</name>
    <dbReference type="NCBI Taxonomy" id="1074"/>
    <lineage>
        <taxon>Bacteria</taxon>
        <taxon>Pseudomonadati</taxon>
        <taxon>Pseudomonadota</taxon>
        <taxon>Alphaproteobacteria</taxon>
        <taxon>Hyphomicrobiales</taxon>
        <taxon>Rhodoblastaceae</taxon>
        <taxon>Rhodoblastus</taxon>
    </lineage>
</organism>
<dbReference type="Pfam" id="PF00196">
    <property type="entry name" value="GerE"/>
    <property type="match status" value="1"/>
</dbReference>
<evidence type="ECO:0000313" key="8">
    <source>
        <dbReference type="Proteomes" id="UP000198418"/>
    </source>
</evidence>
<feature type="domain" description="HTH luxR-type" evidence="5">
    <location>
        <begin position="131"/>
        <end position="196"/>
    </location>
</feature>